<feature type="transmembrane region" description="Helical" evidence="1">
    <location>
        <begin position="5"/>
        <end position="22"/>
    </location>
</feature>
<keyword evidence="1" id="KW-0472">Membrane</keyword>
<sequence>MPKRVIWMLISGVIAATILSIILKEIQWGPLVGIILGVYISEYYREKEGTEEIETDERVNNNIKQFMIFIFSLSYTLLIIYLLMGKYVVKQGVAIEPLFLILYLLCTLFIAFFIGPYFIKRK</sequence>
<reference evidence="3" key="1">
    <citation type="journal article" date="2019" name="Int. J. Syst. Evol. Microbiol.">
        <title>The Global Catalogue of Microorganisms (GCM) 10K type strain sequencing project: providing services to taxonomists for standard genome sequencing and annotation.</title>
        <authorList>
            <consortium name="The Broad Institute Genomics Platform"/>
            <consortium name="The Broad Institute Genome Sequencing Center for Infectious Disease"/>
            <person name="Wu L."/>
            <person name="Ma J."/>
        </authorList>
    </citation>
    <scope>NUCLEOTIDE SEQUENCE [LARGE SCALE GENOMIC DNA]</scope>
    <source>
        <strain evidence="3">JCM 30234</strain>
    </source>
</reference>
<keyword evidence="1" id="KW-0812">Transmembrane</keyword>
<evidence type="ECO:0000256" key="1">
    <source>
        <dbReference type="SAM" id="Phobius"/>
    </source>
</evidence>
<evidence type="ECO:0008006" key="4">
    <source>
        <dbReference type="Google" id="ProtNLM"/>
    </source>
</evidence>
<feature type="transmembrane region" description="Helical" evidence="1">
    <location>
        <begin position="66"/>
        <end position="88"/>
    </location>
</feature>
<name>A0ABW2UTQ1_9BACI</name>
<comment type="caution">
    <text evidence="2">The sequence shown here is derived from an EMBL/GenBank/DDBJ whole genome shotgun (WGS) entry which is preliminary data.</text>
</comment>
<evidence type="ECO:0000313" key="3">
    <source>
        <dbReference type="Proteomes" id="UP001596620"/>
    </source>
</evidence>
<evidence type="ECO:0000313" key="2">
    <source>
        <dbReference type="EMBL" id="MFC7747292.1"/>
    </source>
</evidence>
<dbReference type="EMBL" id="JBHTGR010000018">
    <property type="protein sequence ID" value="MFC7747292.1"/>
    <property type="molecule type" value="Genomic_DNA"/>
</dbReference>
<gene>
    <name evidence="2" type="ORF">ACFQU8_08595</name>
</gene>
<protein>
    <recommendedName>
        <fullName evidence="4">DUF2178 domain-containing protein</fullName>
    </recommendedName>
</protein>
<feature type="transmembrane region" description="Helical" evidence="1">
    <location>
        <begin position="28"/>
        <end position="45"/>
    </location>
</feature>
<accession>A0ABW2UTQ1</accession>
<feature type="transmembrane region" description="Helical" evidence="1">
    <location>
        <begin position="100"/>
        <end position="119"/>
    </location>
</feature>
<keyword evidence="3" id="KW-1185">Reference proteome</keyword>
<dbReference type="Proteomes" id="UP001596620">
    <property type="component" value="Unassembled WGS sequence"/>
</dbReference>
<proteinExistence type="predicted"/>
<organism evidence="2 3">
    <name type="scientific">Lentibacillus kimchii</name>
    <dbReference type="NCBI Taxonomy" id="1542911"/>
    <lineage>
        <taxon>Bacteria</taxon>
        <taxon>Bacillati</taxon>
        <taxon>Bacillota</taxon>
        <taxon>Bacilli</taxon>
        <taxon>Bacillales</taxon>
        <taxon>Bacillaceae</taxon>
        <taxon>Lentibacillus</taxon>
    </lineage>
</organism>
<dbReference type="RefSeq" id="WP_382358812.1">
    <property type="nucleotide sequence ID" value="NZ_JBHTGR010000018.1"/>
</dbReference>
<keyword evidence="1" id="KW-1133">Transmembrane helix</keyword>